<accession>A0ABR2LXA6</accession>
<gene>
    <name evidence="2" type="ORF">KSP40_PGU016730</name>
</gene>
<evidence type="ECO:0000313" key="3">
    <source>
        <dbReference type="Proteomes" id="UP001412067"/>
    </source>
</evidence>
<sequence length="406" mass="46421">MVLSIAEQLVLADIIRIRAVCGRWAWALGKKSNKHPHPPPPPSDNHWFYQPSPWVLVPHSASQKDGACTFFSIMENRFYKTPSLKIPERLLLESPHEEWLLTIDLHHFTPSFLNPFTQQELILPSMLTLPRNDPPFLLHQARNTHASFINVLINAYLEKIIFTPTPQQNGIAVAIWEDGINGITLPFASVGDAAWSMGPNLPLGMSHLKDVVYNEKDDKLYALSSSLDVFILKFMNRSLEVVSMVARPMDELQKHRVNKYLVFSHGDLMLVNWYLTHTFEFTPDRADFNYISSPEFKILGLIQIFIIFMSRGFQFVLSCSCWVPVNDLGNQSLILGTNTCFSLNYWGDEQKKNKVFFINNKVVLGSVFVFGAFDLQRNDVEPSITYDNVPANHIPILFMPALKLWD</sequence>
<reference evidence="2 3" key="1">
    <citation type="journal article" date="2022" name="Nat. Plants">
        <title>Genomes of leafy and leafless Platanthera orchids illuminate the evolution of mycoheterotrophy.</title>
        <authorList>
            <person name="Li M.H."/>
            <person name="Liu K.W."/>
            <person name="Li Z."/>
            <person name="Lu H.C."/>
            <person name="Ye Q.L."/>
            <person name="Zhang D."/>
            <person name="Wang J.Y."/>
            <person name="Li Y.F."/>
            <person name="Zhong Z.M."/>
            <person name="Liu X."/>
            <person name="Yu X."/>
            <person name="Liu D.K."/>
            <person name="Tu X.D."/>
            <person name="Liu B."/>
            <person name="Hao Y."/>
            <person name="Liao X.Y."/>
            <person name="Jiang Y.T."/>
            <person name="Sun W.H."/>
            <person name="Chen J."/>
            <person name="Chen Y.Q."/>
            <person name="Ai Y."/>
            <person name="Zhai J.W."/>
            <person name="Wu S.S."/>
            <person name="Zhou Z."/>
            <person name="Hsiao Y.Y."/>
            <person name="Wu W.L."/>
            <person name="Chen Y.Y."/>
            <person name="Lin Y.F."/>
            <person name="Hsu J.L."/>
            <person name="Li C.Y."/>
            <person name="Wang Z.W."/>
            <person name="Zhao X."/>
            <person name="Zhong W.Y."/>
            <person name="Ma X.K."/>
            <person name="Ma L."/>
            <person name="Huang J."/>
            <person name="Chen G.Z."/>
            <person name="Huang M.Z."/>
            <person name="Huang L."/>
            <person name="Peng D.H."/>
            <person name="Luo Y.B."/>
            <person name="Zou S.Q."/>
            <person name="Chen S.P."/>
            <person name="Lan S."/>
            <person name="Tsai W.C."/>
            <person name="Van de Peer Y."/>
            <person name="Liu Z.J."/>
        </authorList>
    </citation>
    <scope>NUCLEOTIDE SEQUENCE [LARGE SCALE GENOMIC DNA]</scope>
    <source>
        <strain evidence="2">Lor288</strain>
    </source>
</reference>
<dbReference type="Pfam" id="PF03478">
    <property type="entry name" value="Beta-prop_KIB1-4"/>
    <property type="match status" value="1"/>
</dbReference>
<evidence type="ECO:0000259" key="1">
    <source>
        <dbReference type="Pfam" id="PF03478"/>
    </source>
</evidence>
<dbReference type="Proteomes" id="UP001412067">
    <property type="component" value="Unassembled WGS sequence"/>
</dbReference>
<dbReference type="EMBL" id="JBBWWR010000014">
    <property type="protein sequence ID" value="KAK8952997.1"/>
    <property type="molecule type" value="Genomic_DNA"/>
</dbReference>
<dbReference type="PANTHER" id="PTHR34708:SF1">
    <property type="entry name" value="OS08G0126400 PROTEIN"/>
    <property type="match status" value="1"/>
</dbReference>
<evidence type="ECO:0000313" key="2">
    <source>
        <dbReference type="EMBL" id="KAK8952997.1"/>
    </source>
</evidence>
<proteinExistence type="predicted"/>
<protein>
    <recommendedName>
        <fullName evidence="1">KIB1-4 beta-propeller domain-containing protein</fullName>
    </recommendedName>
</protein>
<dbReference type="InterPro" id="IPR005174">
    <property type="entry name" value="KIB1-4_b-propeller"/>
</dbReference>
<name>A0ABR2LXA6_9ASPA</name>
<comment type="caution">
    <text evidence="2">The sequence shown here is derived from an EMBL/GenBank/DDBJ whole genome shotgun (WGS) entry which is preliminary data.</text>
</comment>
<dbReference type="PANTHER" id="PTHR34708">
    <property type="entry name" value="OS07G0440000 PROTEIN"/>
    <property type="match status" value="1"/>
</dbReference>
<feature type="domain" description="KIB1-4 beta-propeller" evidence="1">
    <location>
        <begin position="70"/>
        <end position="369"/>
    </location>
</feature>
<organism evidence="2 3">
    <name type="scientific">Platanthera guangdongensis</name>
    <dbReference type="NCBI Taxonomy" id="2320717"/>
    <lineage>
        <taxon>Eukaryota</taxon>
        <taxon>Viridiplantae</taxon>
        <taxon>Streptophyta</taxon>
        <taxon>Embryophyta</taxon>
        <taxon>Tracheophyta</taxon>
        <taxon>Spermatophyta</taxon>
        <taxon>Magnoliopsida</taxon>
        <taxon>Liliopsida</taxon>
        <taxon>Asparagales</taxon>
        <taxon>Orchidaceae</taxon>
        <taxon>Orchidoideae</taxon>
        <taxon>Orchideae</taxon>
        <taxon>Orchidinae</taxon>
        <taxon>Platanthera</taxon>
    </lineage>
</organism>
<keyword evidence="3" id="KW-1185">Reference proteome</keyword>